<comment type="caution">
    <text evidence="1">The sequence shown here is derived from an EMBL/GenBank/DDBJ whole genome shotgun (WGS) entry which is preliminary data.</text>
</comment>
<dbReference type="EMBL" id="QXFY01004468">
    <property type="protein sequence ID" value="KAE9277316.1"/>
    <property type="molecule type" value="Genomic_DNA"/>
</dbReference>
<accession>A0A6G0QA45</accession>
<evidence type="ECO:0008006" key="3">
    <source>
        <dbReference type="Google" id="ProtNLM"/>
    </source>
</evidence>
<evidence type="ECO:0000313" key="1">
    <source>
        <dbReference type="EMBL" id="KAE9277316.1"/>
    </source>
</evidence>
<dbReference type="Proteomes" id="UP000486351">
    <property type="component" value="Unassembled WGS sequence"/>
</dbReference>
<sequence length="66" mass="7254">MANTGDEGFQAGTVVQLWDQGNPYAIQLDSGRKMWAPVDEVSLVRALVVEQEASPRRSLTMVHILA</sequence>
<name>A0A6G0QA45_9STRA</name>
<gene>
    <name evidence="1" type="ORF">PF008_g28885</name>
</gene>
<organism evidence="1 2">
    <name type="scientific">Phytophthora fragariae</name>
    <dbReference type="NCBI Taxonomy" id="53985"/>
    <lineage>
        <taxon>Eukaryota</taxon>
        <taxon>Sar</taxon>
        <taxon>Stramenopiles</taxon>
        <taxon>Oomycota</taxon>
        <taxon>Peronosporomycetes</taxon>
        <taxon>Peronosporales</taxon>
        <taxon>Peronosporaceae</taxon>
        <taxon>Phytophthora</taxon>
    </lineage>
</organism>
<protein>
    <recommendedName>
        <fullName evidence="3">Myosin N-terminal SH3-like domain-containing protein</fullName>
    </recommendedName>
</protein>
<dbReference type="AlphaFoldDB" id="A0A6G0QA45"/>
<proteinExistence type="predicted"/>
<reference evidence="1 2" key="1">
    <citation type="submission" date="2018-09" db="EMBL/GenBank/DDBJ databases">
        <title>Genomic investigation of the strawberry pathogen Phytophthora fragariae indicates pathogenicity is determined by transcriptional variation in three key races.</title>
        <authorList>
            <person name="Adams T.M."/>
            <person name="Armitage A.D."/>
            <person name="Sobczyk M.K."/>
            <person name="Bates H.J."/>
            <person name="Dunwell J.M."/>
            <person name="Nellist C.F."/>
            <person name="Harrison R.J."/>
        </authorList>
    </citation>
    <scope>NUCLEOTIDE SEQUENCE [LARGE SCALE GENOMIC DNA]</scope>
    <source>
        <strain evidence="1 2">NOV-77</strain>
    </source>
</reference>
<evidence type="ECO:0000313" key="2">
    <source>
        <dbReference type="Proteomes" id="UP000486351"/>
    </source>
</evidence>